<comment type="subcellular location">
    <subcellularLocation>
        <location evidence="1">Fimbrium</location>
    </subcellularLocation>
</comment>
<dbReference type="GO" id="GO:0009289">
    <property type="term" value="C:pilus"/>
    <property type="evidence" value="ECO:0007669"/>
    <property type="project" value="UniProtKB-SubCell"/>
</dbReference>
<dbReference type="AlphaFoldDB" id="A0A4Y9IKE7"/>
<evidence type="ECO:0000256" key="3">
    <source>
        <dbReference type="ARBA" id="ARBA00022729"/>
    </source>
</evidence>
<comment type="caution">
    <text evidence="6">The sequence shown here is derived from an EMBL/GenBank/DDBJ whole genome shotgun (WGS) entry which is preliminary data.</text>
</comment>
<sequence length="432" mass="48805">MTRLYLIYISLLGLSLSFAGCDSLIYDDQKNPQSEPVVYLSVTKAQAEGLETLNADDVEYEDRVHDLAMLVFDSSSGTKVGEYFDENIPISEKDKSFIVQLNPGPGQRDFYFVANMPIAALKSITTRSAMESYMNTFRDLDTDLYLNATETKGFPMSRIYKNQTITQGGNIYSPLPFRPNGEDRVKLIRVLARLEVKIDGSTTNLGVKSIYYKNAYRQFSLQSPLTPIVPIYYEDKPLKKVDNSFIYYMPEALMSAPSWSASSHKPVNYFVIETLNGTLYEIPIITYDGTIAESDYLSFATGNQTEKPDYNIYRNHHYFFSIKKLQTIEIIYSIDPWKIKQSATYMGYGYNVGIDEDGKITISNTIEACAPHDIVLKTVAPFKFSDNTTEKSFNNFDPTASVGYTLSTIPSVGDGSYLQVYYNDALVKTFSK</sequence>
<keyword evidence="3" id="KW-0732">Signal</keyword>
<reference evidence="6 7" key="1">
    <citation type="submission" date="2019-03" db="EMBL/GenBank/DDBJ databases">
        <title>Diversity of the mouse oral microbiome.</title>
        <authorList>
            <person name="Joseph S."/>
            <person name="Aduse-Opoku J."/>
            <person name="Curtis M."/>
            <person name="Wade W."/>
            <person name="Hashim A."/>
        </authorList>
    </citation>
    <scope>NUCLEOTIDE SEQUENCE [LARGE SCALE GENOMIC DNA]</scope>
    <source>
        <strain evidence="6 7">P11</strain>
    </source>
</reference>
<protein>
    <recommendedName>
        <fullName evidence="5">Major fimbrial subunit protein N-terminal domain-containing protein</fullName>
    </recommendedName>
</protein>
<evidence type="ECO:0000256" key="2">
    <source>
        <dbReference type="ARBA" id="ARBA00006011"/>
    </source>
</evidence>
<dbReference type="Pfam" id="PF06321">
    <property type="entry name" value="P_gingi_FimA"/>
    <property type="match status" value="1"/>
</dbReference>
<keyword evidence="4" id="KW-0281">Fimbrium</keyword>
<evidence type="ECO:0000256" key="1">
    <source>
        <dbReference type="ARBA" id="ARBA00004561"/>
    </source>
</evidence>
<feature type="domain" description="Major fimbrial subunit protein N-terminal" evidence="5">
    <location>
        <begin position="55"/>
        <end position="172"/>
    </location>
</feature>
<accession>A0A4Y9IKE7</accession>
<dbReference type="RefSeq" id="WP_135106036.1">
    <property type="nucleotide sequence ID" value="NZ_JADGKW010000004.1"/>
</dbReference>
<dbReference type="PROSITE" id="PS51257">
    <property type="entry name" value="PROKAR_LIPOPROTEIN"/>
    <property type="match status" value="1"/>
</dbReference>
<name>A0A4Y9IKE7_9BACT</name>
<dbReference type="EMBL" id="SPPK01000004">
    <property type="protein sequence ID" value="TFU88746.1"/>
    <property type="molecule type" value="Genomic_DNA"/>
</dbReference>
<evidence type="ECO:0000259" key="5">
    <source>
        <dbReference type="Pfam" id="PF06321"/>
    </source>
</evidence>
<dbReference type="OrthoDB" id="1014294at2"/>
<dbReference type="InterPro" id="IPR029141">
    <property type="entry name" value="FimA_N"/>
</dbReference>
<comment type="similarity">
    <text evidence="2">Belongs to the bacteroidetes fimbrillin superfamily. FimA/Mfa1 family.</text>
</comment>
<gene>
    <name evidence="6" type="ORF">E4T88_12820</name>
</gene>
<dbReference type="Proteomes" id="UP000298285">
    <property type="component" value="Unassembled WGS sequence"/>
</dbReference>
<evidence type="ECO:0000256" key="4">
    <source>
        <dbReference type="ARBA" id="ARBA00023263"/>
    </source>
</evidence>
<evidence type="ECO:0000313" key="7">
    <source>
        <dbReference type="Proteomes" id="UP000298285"/>
    </source>
</evidence>
<organism evidence="6 7">
    <name type="scientific">Dysgonomonas mossii</name>
    <dbReference type="NCBI Taxonomy" id="163665"/>
    <lineage>
        <taxon>Bacteria</taxon>
        <taxon>Pseudomonadati</taxon>
        <taxon>Bacteroidota</taxon>
        <taxon>Bacteroidia</taxon>
        <taxon>Bacteroidales</taxon>
        <taxon>Dysgonomonadaceae</taxon>
        <taxon>Dysgonomonas</taxon>
    </lineage>
</organism>
<evidence type="ECO:0000313" key="6">
    <source>
        <dbReference type="EMBL" id="TFU88746.1"/>
    </source>
</evidence>
<proteinExistence type="inferred from homology"/>